<dbReference type="PROSITE" id="PS50937">
    <property type="entry name" value="HTH_MERR_2"/>
    <property type="match status" value="1"/>
</dbReference>
<keyword evidence="5" id="KW-0804">Transcription</keyword>
<dbReference type="Pfam" id="PF00376">
    <property type="entry name" value="MerR"/>
    <property type="match status" value="1"/>
</dbReference>
<dbReference type="AlphaFoldDB" id="A0A1I3PY74"/>
<protein>
    <submittedName>
        <fullName evidence="9">Cu(I)-responsive transcriptional regulator</fullName>
    </submittedName>
</protein>
<keyword evidence="10" id="KW-1185">Reference proteome</keyword>
<dbReference type="GO" id="GO:0005737">
    <property type="term" value="C:cytoplasm"/>
    <property type="evidence" value="ECO:0007669"/>
    <property type="project" value="UniProtKB-SubCell"/>
</dbReference>
<dbReference type="NCBIfam" id="TIGR02044">
    <property type="entry name" value="CueR"/>
    <property type="match status" value="1"/>
</dbReference>
<evidence type="ECO:0000256" key="3">
    <source>
        <dbReference type="ARBA" id="ARBA00023015"/>
    </source>
</evidence>
<feature type="coiled-coil region" evidence="6">
    <location>
        <begin position="80"/>
        <end position="107"/>
    </location>
</feature>
<dbReference type="PRINTS" id="PR00040">
    <property type="entry name" value="HTHMERR"/>
</dbReference>
<evidence type="ECO:0000256" key="6">
    <source>
        <dbReference type="SAM" id="Coils"/>
    </source>
</evidence>
<accession>A0A1I3PY74</accession>
<evidence type="ECO:0000256" key="5">
    <source>
        <dbReference type="ARBA" id="ARBA00023163"/>
    </source>
</evidence>
<proteinExistence type="predicted"/>
<dbReference type="SUPFAM" id="SSF46955">
    <property type="entry name" value="Putative DNA-binding domain"/>
    <property type="match status" value="1"/>
</dbReference>
<evidence type="ECO:0000256" key="4">
    <source>
        <dbReference type="ARBA" id="ARBA00023125"/>
    </source>
</evidence>
<dbReference type="OrthoDB" id="9802944at2"/>
<dbReference type="PANTHER" id="PTHR30204">
    <property type="entry name" value="REDOX-CYCLING DRUG-SENSING TRANSCRIPTIONAL ACTIVATOR SOXR"/>
    <property type="match status" value="1"/>
</dbReference>
<comment type="subcellular location">
    <subcellularLocation>
        <location evidence="1">Cytoplasm</location>
    </subcellularLocation>
</comment>
<organism evidence="9 10">
    <name type="scientific">Albimonas pacifica</name>
    <dbReference type="NCBI Taxonomy" id="1114924"/>
    <lineage>
        <taxon>Bacteria</taxon>
        <taxon>Pseudomonadati</taxon>
        <taxon>Pseudomonadota</taxon>
        <taxon>Alphaproteobacteria</taxon>
        <taxon>Rhodobacterales</taxon>
        <taxon>Paracoccaceae</taxon>
        <taxon>Albimonas</taxon>
    </lineage>
</organism>
<dbReference type="CDD" id="cd01108">
    <property type="entry name" value="HTH_CueR"/>
    <property type="match status" value="1"/>
</dbReference>
<feature type="region of interest" description="Disordered" evidence="7">
    <location>
        <begin position="135"/>
        <end position="156"/>
    </location>
</feature>
<evidence type="ECO:0000256" key="2">
    <source>
        <dbReference type="ARBA" id="ARBA00022490"/>
    </source>
</evidence>
<dbReference type="InterPro" id="IPR015358">
    <property type="entry name" value="Tscrpt_reg_MerR_DNA-bd"/>
</dbReference>
<dbReference type="SMART" id="SM00422">
    <property type="entry name" value="HTH_MERR"/>
    <property type="match status" value="1"/>
</dbReference>
<dbReference type="RefSeq" id="WP_092866156.1">
    <property type="nucleotide sequence ID" value="NZ_FOQH01000022.1"/>
</dbReference>
<keyword evidence="3" id="KW-0805">Transcription regulation</keyword>
<dbReference type="GO" id="GO:0005507">
    <property type="term" value="F:copper ion binding"/>
    <property type="evidence" value="ECO:0007669"/>
    <property type="project" value="InterPro"/>
</dbReference>
<dbReference type="STRING" id="1114924.SAMN05216258_12219"/>
<dbReference type="InterPro" id="IPR047057">
    <property type="entry name" value="MerR_fam"/>
</dbReference>
<keyword evidence="4" id="KW-0238">DNA-binding</keyword>
<dbReference type="PANTHER" id="PTHR30204:SF94">
    <property type="entry name" value="HEAVY METAL-DEPENDENT TRANSCRIPTIONAL REGULATOR HI_0293-RELATED"/>
    <property type="match status" value="1"/>
</dbReference>
<evidence type="ECO:0000313" key="9">
    <source>
        <dbReference type="EMBL" id="SFJ26345.1"/>
    </source>
</evidence>
<evidence type="ECO:0000256" key="7">
    <source>
        <dbReference type="SAM" id="MobiDB-lite"/>
    </source>
</evidence>
<dbReference type="InterPro" id="IPR000551">
    <property type="entry name" value="MerR-type_HTH_dom"/>
</dbReference>
<keyword evidence="2" id="KW-0963">Cytoplasm</keyword>
<reference evidence="9 10" key="1">
    <citation type="submission" date="2016-10" db="EMBL/GenBank/DDBJ databases">
        <authorList>
            <person name="de Groot N.N."/>
        </authorList>
    </citation>
    <scope>NUCLEOTIDE SEQUENCE [LARGE SCALE GENOMIC DNA]</scope>
    <source>
        <strain evidence="9 10">CGMCC 1.11030</strain>
    </source>
</reference>
<evidence type="ECO:0000313" key="10">
    <source>
        <dbReference type="Proteomes" id="UP000199377"/>
    </source>
</evidence>
<dbReference type="Pfam" id="PF09278">
    <property type="entry name" value="MerR-DNA-bind"/>
    <property type="match status" value="1"/>
</dbReference>
<evidence type="ECO:0000259" key="8">
    <source>
        <dbReference type="PROSITE" id="PS50937"/>
    </source>
</evidence>
<feature type="domain" description="HTH merR-type" evidence="8">
    <location>
        <begin position="1"/>
        <end position="68"/>
    </location>
</feature>
<dbReference type="EMBL" id="FOQH01000022">
    <property type="protein sequence ID" value="SFJ26345.1"/>
    <property type="molecule type" value="Genomic_DNA"/>
</dbReference>
<dbReference type="GO" id="GO:0045893">
    <property type="term" value="P:positive regulation of DNA-templated transcription"/>
    <property type="evidence" value="ECO:0007669"/>
    <property type="project" value="InterPro"/>
</dbReference>
<gene>
    <name evidence="9" type="ORF">SAMN05216258_12219</name>
</gene>
<evidence type="ECO:0000256" key="1">
    <source>
        <dbReference type="ARBA" id="ARBA00004496"/>
    </source>
</evidence>
<dbReference type="Gene3D" id="1.10.1660.10">
    <property type="match status" value="1"/>
</dbReference>
<name>A0A1I3PY74_9RHOB</name>
<dbReference type="Proteomes" id="UP000199377">
    <property type="component" value="Unassembled WGS sequence"/>
</dbReference>
<dbReference type="InterPro" id="IPR009061">
    <property type="entry name" value="DNA-bd_dom_put_sf"/>
</dbReference>
<sequence>MNIGDVAERSGLPAKTIRYYEDIGLVRPVRGANGYRHFDQTELHKLVFVGRARSLGFAIEDCRLLLSLYEDRSRESAEVKAIAETHLDSIDRKIAELERLRVCLRDLVANCNGDTRPDCPIIDALSTTRAEPVSRAREASQAWGRANGRSHKNAIV</sequence>
<dbReference type="InterPro" id="IPR011789">
    <property type="entry name" value="CueR"/>
</dbReference>
<dbReference type="GO" id="GO:0003700">
    <property type="term" value="F:DNA-binding transcription factor activity"/>
    <property type="evidence" value="ECO:0007669"/>
    <property type="project" value="InterPro"/>
</dbReference>
<dbReference type="GO" id="GO:0003677">
    <property type="term" value="F:DNA binding"/>
    <property type="evidence" value="ECO:0007669"/>
    <property type="project" value="UniProtKB-KW"/>
</dbReference>
<keyword evidence="6" id="KW-0175">Coiled coil</keyword>